<organism evidence="3">
    <name type="scientific">candidate division WOR-3 bacterium</name>
    <dbReference type="NCBI Taxonomy" id="2052148"/>
    <lineage>
        <taxon>Bacteria</taxon>
        <taxon>Bacteria division WOR-3</taxon>
    </lineage>
</organism>
<dbReference type="InterPro" id="IPR011990">
    <property type="entry name" value="TPR-like_helical_dom_sf"/>
</dbReference>
<evidence type="ECO:0000313" key="3">
    <source>
        <dbReference type="EMBL" id="HGK28181.1"/>
    </source>
</evidence>
<gene>
    <name evidence="3" type="ORF">ENS41_04425</name>
</gene>
<feature type="repeat" description="TPR" evidence="1">
    <location>
        <begin position="605"/>
        <end position="638"/>
    </location>
</feature>
<keyword evidence="2" id="KW-0812">Transmembrane</keyword>
<dbReference type="PANTHER" id="PTHR44809:SF1">
    <property type="entry name" value="PROTEIN O-MANNOSYL-TRANSFERASE TMTC1"/>
    <property type="match status" value="1"/>
</dbReference>
<feature type="transmembrane region" description="Helical" evidence="2">
    <location>
        <begin position="272"/>
        <end position="291"/>
    </location>
</feature>
<dbReference type="EMBL" id="DSUT01000090">
    <property type="protein sequence ID" value="HGK28181.1"/>
    <property type="molecule type" value="Genomic_DNA"/>
</dbReference>
<keyword evidence="2" id="KW-1133">Transmembrane helix</keyword>
<dbReference type="Gene3D" id="1.25.40.10">
    <property type="entry name" value="Tetratricopeptide repeat domain"/>
    <property type="match status" value="1"/>
</dbReference>
<dbReference type="PANTHER" id="PTHR44809">
    <property type="match status" value="1"/>
</dbReference>
<evidence type="ECO:0000256" key="1">
    <source>
        <dbReference type="PROSITE-ProRule" id="PRU00339"/>
    </source>
</evidence>
<feature type="repeat" description="TPR" evidence="1">
    <location>
        <begin position="537"/>
        <end position="570"/>
    </location>
</feature>
<feature type="transmembrane region" description="Helical" evidence="2">
    <location>
        <begin position="214"/>
        <end position="232"/>
    </location>
</feature>
<proteinExistence type="predicted"/>
<keyword evidence="1" id="KW-0802">TPR repeat</keyword>
<keyword evidence="2" id="KW-0472">Membrane</keyword>
<accession>A0A7C4GFB5</accession>
<comment type="caution">
    <text evidence="3">The sequence shown here is derived from an EMBL/GenBank/DDBJ whole genome shotgun (WGS) entry which is preliminary data.</text>
</comment>
<feature type="repeat" description="TPR" evidence="1">
    <location>
        <begin position="571"/>
        <end position="604"/>
    </location>
</feature>
<protein>
    <submittedName>
        <fullName evidence="3">Tetratricopeptide repeat protein</fullName>
    </submittedName>
</protein>
<evidence type="ECO:0000256" key="2">
    <source>
        <dbReference type="SAM" id="Phobius"/>
    </source>
</evidence>
<feature type="transmembrane region" description="Helical" evidence="2">
    <location>
        <begin position="298"/>
        <end position="323"/>
    </location>
</feature>
<dbReference type="SUPFAM" id="SSF48452">
    <property type="entry name" value="TPR-like"/>
    <property type="match status" value="1"/>
</dbReference>
<feature type="repeat" description="TPR" evidence="1">
    <location>
        <begin position="639"/>
        <end position="672"/>
    </location>
</feature>
<feature type="transmembrane region" description="Helical" evidence="2">
    <location>
        <begin position="343"/>
        <end position="362"/>
    </location>
</feature>
<dbReference type="SMART" id="SM00028">
    <property type="entry name" value="TPR"/>
    <property type="match status" value="4"/>
</dbReference>
<dbReference type="Pfam" id="PF13432">
    <property type="entry name" value="TPR_16"/>
    <property type="match status" value="1"/>
</dbReference>
<reference evidence="3" key="1">
    <citation type="journal article" date="2020" name="mSystems">
        <title>Genome- and Community-Level Interaction Insights into Carbon Utilization and Element Cycling Functions of Hydrothermarchaeota in Hydrothermal Sediment.</title>
        <authorList>
            <person name="Zhou Z."/>
            <person name="Liu Y."/>
            <person name="Xu W."/>
            <person name="Pan J."/>
            <person name="Luo Z.H."/>
            <person name="Li M."/>
        </authorList>
    </citation>
    <scope>NUCLEOTIDE SEQUENCE [LARGE SCALE GENOMIC DNA]</scope>
    <source>
        <strain evidence="3">SpSt-488</strain>
    </source>
</reference>
<sequence length="685" mass="75603">MLRRALAAWPWLPALAVVALLATFNISSYDTWWHLKTGEFILRNHVIPLHDMFSFSAAGNRWITHEWLFEVLMFLAWRAAAVPGVILFNVALVVAAFVFTTLSLHRLRVSPLLGVPLIALAGFLVTFRAFARPHVLSEAMLALYLLTLLWFRESAAAARRPWLLLLLLPAHIVWANSHSGFVLGIALVGLFLVGELTTSALHRRRPTAQSIKPRRLRVLGLTLAGITAASFANPNGFRALLYPLEIVRTRTFSSAIMELQTPLLPVFRNSDFFIALVCLVVVGVSSFFLARRFSPVRLLLFAVFGVLGLVALRNLPAFALVAVPLVGANLQERLPTRLPRRLLLLPTALCVGLAALVLFSGVRLPGGRRRPGLGVETGLYPIQSSGFITRNLRRGQVFNTMEFGGWLIWDWYPGRKVFIDGRLDVYGRELFDRYAAALWSGAAFRDLVEEHDITCCLLSRPQELTERTVHYLGRTLALSPDWKLVWFDDIALVYFRRDVAASLPGYSAILPILLGIPADSTGPQAVADEARRASGSAVAHIIAGNALLELRSPLEARAEFNRALELSPRHTGALQGLAMSAAAAGDLTEAIAALRRLVRLEPRSPRLFYILGSMLAQTGELAAAEVALLRAVRLAPDLAAAHSLLGQINFDRGRLGPARRHWEKALLLVPSDTTTRRRLAELPGR</sequence>
<feature type="transmembrane region" description="Helical" evidence="2">
    <location>
        <begin position="75"/>
        <end position="99"/>
    </location>
</feature>
<feature type="transmembrane region" description="Helical" evidence="2">
    <location>
        <begin position="111"/>
        <end position="129"/>
    </location>
</feature>
<dbReference type="InterPro" id="IPR052943">
    <property type="entry name" value="TMTC_O-mannosyl-trnsfr"/>
</dbReference>
<name>A0A7C4GFB5_UNCW3</name>
<dbReference type="InterPro" id="IPR019734">
    <property type="entry name" value="TPR_rpt"/>
</dbReference>
<feature type="transmembrane region" description="Helical" evidence="2">
    <location>
        <begin position="181"/>
        <end position="202"/>
    </location>
</feature>
<dbReference type="AlphaFoldDB" id="A0A7C4GFB5"/>
<dbReference type="PROSITE" id="PS50005">
    <property type="entry name" value="TPR"/>
    <property type="match status" value="4"/>
</dbReference>